<feature type="compositionally biased region" description="Acidic residues" evidence="1">
    <location>
        <begin position="98"/>
        <end position="113"/>
    </location>
</feature>
<comment type="caution">
    <text evidence="3">The sequence shown here is derived from an EMBL/GenBank/DDBJ whole genome shotgun (WGS) entry which is preliminary data.</text>
</comment>
<feature type="compositionally biased region" description="Gly residues" evidence="1">
    <location>
        <begin position="133"/>
        <end position="151"/>
    </location>
</feature>
<evidence type="ECO:0000313" key="3">
    <source>
        <dbReference type="EMBL" id="KAK8056391.1"/>
    </source>
</evidence>
<sequence length="183" mass="18886">MKRGHLSFPVLRFAAAVFVAASTSVQAGTAATGGRVEVPNNKTRGTNTSTPEDAVLASSLIPKNVSSTVHNDSSPPTLVDQSSRPRDHRTEVGQSADVESEESGESEDDDLWESESGIVYGGFGWKHDKRGGEGGGGGGSRGGGSYGGPGGIVVLPPPFLYGGHYPKTSSGASRPRPFGFLRG</sequence>
<protein>
    <submittedName>
        <fullName evidence="3">Uncharacterized protein</fullName>
    </submittedName>
</protein>
<feature type="signal peptide" evidence="2">
    <location>
        <begin position="1"/>
        <end position="27"/>
    </location>
</feature>
<dbReference type="Proteomes" id="UP001444661">
    <property type="component" value="Unassembled WGS sequence"/>
</dbReference>
<evidence type="ECO:0000256" key="1">
    <source>
        <dbReference type="SAM" id="MobiDB-lite"/>
    </source>
</evidence>
<feature type="compositionally biased region" description="Polar residues" evidence="1">
    <location>
        <begin position="40"/>
        <end position="51"/>
    </location>
</feature>
<feature type="region of interest" description="Disordered" evidence="1">
    <location>
        <begin position="27"/>
        <end position="151"/>
    </location>
</feature>
<accession>A0ABR1UE22</accession>
<feature type="compositionally biased region" description="Polar residues" evidence="1">
    <location>
        <begin position="64"/>
        <end position="82"/>
    </location>
</feature>
<feature type="chain" id="PRO_5046773170" evidence="2">
    <location>
        <begin position="28"/>
        <end position="183"/>
    </location>
</feature>
<keyword evidence="4" id="KW-1185">Reference proteome</keyword>
<keyword evidence="2" id="KW-0732">Signal</keyword>
<gene>
    <name evidence="3" type="ORF">PG993_001618</name>
</gene>
<evidence type="ECO:0000313" key="4">
    <source>
        <dbReference type="Proteomes" id="UP001444661"/>
    </source>
</evidence>
<evidence type="ECO:0000256" key="2">
    <source>
        <dbReference type="SAM" id="SignalP"/>
    </source>
</evidence>
<reference evidence="3 4" key="1">
    <citation type="submission" date="2023-01" db="EMBL/GenBank/DDBJ databases">
        <title>Analysis of 21 Apiospora genomes using comparative genomics revels a genus with tremendous synthesis potential of carbohydrate active enzymes and secondary metabolites.</title>
        <authorList>
            <person name="Sorensen T."/>
        </authorList>
    </citation>
    <scope>NUCLEOTIDE SEQUENCE [LARGE SCALE GENOMIC DNA]</scope>
    <source>
        <strain evidence="3 4">CBS 33761</strain>
    </source>
</reference>
<dbReference type="EMBL" id="JAQQWK010000001">
    <property type="protein sequence ID" value="KAK8056391.1"/>
    <property type="molecule type" value="Genomic_DNA"/>
</dbReference>
<organism evidence="3 4">
    <name type="scientific">Apiospora rasikravindrae</name>
    <dbReference type="NCBI Taxonomy" id="990691"/>
    <lineage>
        <taxon>Eukaryota</taxon>
        <taxon>Fungi</taxon>
        <taxon>Dikarya</taxon>
        <taxon>Ascomycota</taxon>
        <taxon>Pezizomycotina</taxon>
        <taxon>Sordariomycetes</taxon>
        <taxon>Xylariomycetidae</taxon>
        <taxon>Amphisphaeriales</taxon>
        <taxon>Apiosporaceae</taxon>
        <taxon>Apiospora</taxon>
    </lineage>
</organism>
<name>A0ABR1UE22_9PEZI</name>
<proteinExistence type="predicted"/>